<dbReference type="SUPFAM" id="SSF48452">
    <property type="entry name" value="TPR-like"/>
    <property type="match status" value="1"/>
</dbReference>
<dbReference type="Proteomes" id="UP000288805">
    <property type="component" value="Unassembled WGS sequence"/>
</dbReference>
<proteinExistence type="inferred from homology"/>
<feature type="repeat" description="PPR" evidence="3">
    <location>
        <begin position="435"/>
        <end position="469"/>
    </location>
</feature>
<evidence type="ECO:0000259" key="4">
    <source>
        <dbReference type="Pfam" id="PF14432"/>
    </source>
</evidence>
<dbReference type="Pfam" id="PF14432">
    <property type="entry name" value="DYW_deaminase"/>
    <property type="match status" value="1"/>
</dbReference>
<dbReference type="InterPro" id="IPR046848">
    <property type="entry name" value="E_motif"/>
</dbReference>
<dbReference type="FunFam" id="1.25.40.10:FF:000073">
    <property type="entry name" value="Pentatricopeptide repeat-containing protein chloroplastic"/>
    <property type="match status" value="1"/>
</dbReference>
<dbReference type="AlphaFoldDB" id="A0A438G1C4"/>
<dbReference type="Pfam" id="PF20430">
    <property type="entry name" value="Eplus_motif"/>
    <property type="match status" value="1"/>
</dbReference>
<dbReference type="InterPro" id="IPR046960">
    <property type="entry name" value="PPR_At4g14850-like_plant"/>
</dbReference>
<evidence type="ECO:0000256" key="1">
    <source>
        <dbReference type="ARBA" id="ARBA00006643"/>
    </source>
</evidence>
<feature type="repeat" description="PPR" evidence="3">
    <location>
        <begin position="271"/>
        <end position="305"/>
    </location>
</feature>
<feature type="repeat" description="PPR" evidence="3">
    <location>
        <begin position="201"/>
        <end position="235"/>
    </location>
</feature>
<dbReference type="InterPro" id="IPR002885">
    <property type="entry name" value="PPR_rpt"/>
</dbReference>
<evidence type="ECO:0000256" key="3">
    <source>
        <dbReference type="PROSITE-ProRule" id="PRU00708"/>
    </source>
</evidence>
<dbReference type="FunFam" id="1.25.40.10:FF:000557">
    <property type="entry name" value="Pentatricopeptide repeat-containing protein, chloroplastic"/>
    <property type="match status" value="1"/>
</dbReference>
<dbReference type="NCBIfam" id="TIGR00756">
    <property type="entry name" value="PPR"/>
    <property type="match status" value="5"/>
</dbReference>
<evidence type="ECO:0000256" key="2">
    <source>
        <dbReference type="ARBA" id="ARBA00022737"/>
    </source>
</evidence>
<comment type="caution">
    <text evidence="5">The sequence shown here is derived from an EMBL/GenBank/DDBJ whole genome shotgun (WGS) entry which is preliminary data.</text>
</comment>
<dbReference type="Pfam" id="PF20431">
    <property type="entry name" value="E_motif"/>
    <property type="match status" value="1"/>
</dbReference>
<dbReference type="FunFam" id="1.25.40.10:FF:001238">
    <property type="entry name" value="Pentatricopeptide repeat-containing protein At3g22690"/>
    <property type="match status" value="1"/>
</dbReference>
<reference evidence="5 6" key="1">
    <citation type="journal article" date="2018" name="PLoS Genet.">
        <title>Population sequencing reveals clonal diversity and ancestral inbreeding in the grapevine cultivar Chardonnay.</title>
        <authorList>
            <person name="Roach M.J."/>
            <person name="Johnson D.L."/>
            <person name="Bohlmann J."/>
            <person name="van Vuuren H.J."/>
            <person name="Jones S.J."/>
            <person name="Pretorius I.S."/>
            <person name="Schmidt S.A."/>
            <person name="Borneman A.R."/>
        </authorList>
    </citation>
    <scope>NUCLEOTIDE SEQUENCE [LARGE SCALE GENOMIC DNA]</scope>
    <source>
        <strain evidence="6">cv. Chardonnay</strain>
        <tissue evidence="5">Leaf</tissue>
    </source>
</reference>
<evidence type="ECO:0000313" key="5">
    <source>
        <dbReference type="EMBL" id="RVW66020.1"/>
    </source>
</evidence>
<dbReference type="Pfam" id="PF01535">
    <property type="entry name" value="PPR"/>
    <property type="match status" value="4"/>
</dbReference>
<name>A0A438G1C4_VITVI</name>
<dbReference type="FunFam" id="1.25.40.10:FF:002148">
    <property type="entry name" value="Pentatricopeptide repeat-containing protein At2g29760, chloroplastic"/>
    <property type="match status" value="1"/>
</dbReference>
<dbReference type="InterPro" id="IPR011990">
    <property type="entry name" value="TPR-like_helical_dom_sf"/>
</dbReference>
<dbReference type="PANTHER" id="PTHR47926">
    <property type="entry name" value="PENTATRICOPEPTIDE REPEAT-CONTAINING PROTEIN"/>
    <property type="match status" value="1"/>
</dbReference>
<protein>
    <submittedName>
        <fullName evidence="5">Pentatricopeptide repeat-containing protein, chloroplastic</fullName>
    </submittedName>
</protein>
<feature type="domain" description="DYW" evidence="4">
    <location>
        <begin position="650"/>
        <end position="726"/>
    </location>
</feature>
<comment type="similarity">
    <text evidence="1">Belongs to the PPR family. PCMP-H subfamily.</text>
</comment>
<dbReference type="Gene3D" id="1.25.40.10">
    <property type="entry name" value="Tetratricopeptide repeat domain"/>
    <property type="match status" value="5"/>
</dbReference>
<dbReference type="PANTHER" id="PTHR47926:SF452">
    <property type="entry name" value="PENTATRICOPEPTIDE REPEAT-CONTAINING PROTEIN"/>
    <property type="match status" value="1"/>
</dbReference>
<dbReference type="Pfam" id="PF13041">
    <property type="entry name" value="PPR_2"/>
    <property type="match status" value="3"/>
</dbReference>
<keyword evidence="2" id="KW-0677">Repeat</keyword>
<evidence type="ECO:0000313" key="6">
    <source>
        <dbReference type="Proteomes" id="UP000288805"/>
    </source>
</evidence>
<feature type="repeat" description="PPR" evidence="3">
    <location>
        <begin position="99"/>
        <end position="129"/>
    </location>
</feature>
<sequence>MAIPNPCLVSLPRSHSLPTPNPNSITLNNDRYFANHPTLSLIDQCSETKQLKQIHAQMLRTGLFFDPFSASRLITAAALSPFPSLDYAQQVFDQIPHPNLYTWNTLIRAYASSSNPHQSLLIFLRMLHQSPDFPDKFTFPFLIKAASELEELFTGKAFHGMVIKVLLGSDVFILNSLIHFYAKCGELGLGYRVFVNMPRRDVVSWNSMITAFVQGGCPEEALELFQEMETQNVKPNGITMVGVLSACAKKSDFEFGRWVHSYIERNRIGESLNLSNAMLDMYTKCGSVEDAKRLFDKMPEKDIVSWTTMLVGYAKIGEYDAAQGIFDAMPNQDIAAWNALISAYEQCGKPKEALELFHELQLSKTAKPDEVTLVSTLSACAQLGAMDLGGWIHVYIKKQGMKLNCHLTTSLIDMYCKCGDLQKALVVFHSVERKDVFVWSAMIAGLAMHGHGKDAIALFSKMQEDKVKPNAVTFTNILCACSHVGLVEEGRTFFNQMELVYGVLPGVKHYACMVDILGRAGLLEEAVELIEKMPMAPAASVWGALLGACTIHENVVLAEQACSQLIELEPGNHGAYVLLSNIYAKAGKWDRVSGLRKLMRDVGLKKEPGCSSIEVDGIVHEFLVGDNSHPSAKKIYAKLDEIVARLETIGYVPNKSHLLQLVEEEDVKEQALFLHSEKLAIAFGLISTGQSQPIRIVKNLRVCGDCHSVAKLVSKLYDREILLRDRVWIVVDYGRISYEDFTQSHYDVTSARKSIYIREAPRAQVQLKSWGTMVSHVFYKAKGERYDSSLLFHWCHLEDSTLKSSIKL</sequence>
<dbReference type="PROSITE" id="PS51375">
    <property type="entry name" value="PPR"/>
    <property type="match status" value="5"/>
</dbReference>
<dbReference type="InterPro" id="IPR046849">
    <property type="entry name" value="E2_motif"/>
</dbReference>
<organism evidence="5 6">
    <name type="scientific">Vitis vinifera</name>
    <name type="common">Grape</name>
    <dbReference type="NCBI Taxonomy" id="29760"/>
    <lineage>
        <taxon>Eukaryota</taxon>
        <taxon>Viridiplantae</taxon>
        <taxon>Streptophyta</taxon>
        <taxon>Embryophyta</taxon>
        <taxon>Tracheophyta</taxon>
        <taxon>Spermatophyta</taxon>
        <taxon>Magnoliopsida</taxon>
        <taxon>eudicotyledons</taxon>
        <taxon>Gunneridae</taxon>
        <taxon>Pentapetalae</taxon>
        <taxon>rosids</taxon>
        <taxon>Vitales</taxon>
        <taxon>Vitaceae</taxon>
        <taxon>Viteae</taxon>
        <taxon>Vitis</taxon>
    </lineage>
</organism>
<dbReference type="GO" id="GO:0003729">
    <property type="term" value="F:mRNA binding"/>
    <property type="evidence" value="ECO:0007669"/>
    <property type="project" value="UniProtKB-ARBA"/>
</dbReference>
<dbReference type="EMBL" id="QGNW01000684">
    <property type="protein sequence ID" value="RVW66020.1"/>
    <property type="molecule type" value="Genomic_DNA"/>
</dbReference>
<dbReference type="InterPro" id="IPR032867">
    <property type="entry name" value="DYW_dom"/>
</dbReference>
<accession>A0A438G1C4</accession>
<dbReference type="GO" id="GO:0009451">
    <property type="term" value="P:RNA modification"/>
    <property type="evidence" value="ECO:0007669"/>
    <property type="project" value="InterPro"/>
</dbReference>
<feature type="repeat" description="PPR" evidence="3">
    <location>
        <begin position="333"/>
        <end position="367"/>
    </location>
</feature>
<gene>
    <name evidence="5" type="primary">PCMP-H33_9</name>
    <name evidence="5" type="ORF">CK203_007653</name>
</gene>
<dbReference type="GO" id="GO:0008270">
    <property type="term" value="F:zinc ion binding"/>
    <property type="evidence" value="ECO:0007669"/>
    <property type="project" value="InterPro"/>
</dbReference>